<evidence type="ECO:0000256" key="6">
    <source>
        <dbReference type="SAM" id="MobiDB-lite"/>
    </source>
</evidence>
<name>A0ABY6TUX6_BIOOC</name>
<dbReference type="Gene3D" id="1.20.1740.10">
    <property type="entry name" value="Amino acid/polyamine transporter I"/>
    <property type="match status" value="1"/>
</dbReference>
<feature type="transmembrane region" description="Helical" evidence="7">
    <location>
        <begin position="398"/>
        <end position="421"/>
    </location>
</feature>
<dbReference type="InterPro" id="IPR002293">
    <property type="entry name" value="AA/rel_permease1"/>
</dbReference>
<accession>A0ABY6TUX6</accession>
<organism evidence="8 9">
    <name type="scientific">Bionectria ochroleuca</name>
    <name type="common">Gliocladium roseum</name>
    <dbReference type="NCBI Taxonomy" id="29856"/>
    <lineage>
        <taxon>Eukaryota</taxon>
        <taxon>Fungi</taxon>
        <taxon>Dikarya</taxon>
        <taxon>Ascomycota</taxon>
        <taxon>Pezizomycotina</taxon>
        <taxon>Sordariomycetes</taxon>
        <taxon>Hypocreomycetidae</taxon>
        <taxon>Hypocreales</taxon>
        <taxon>Bionectriaceae</taxon>
        <taxon>Clonostachys</taxon>
    </lineage>
</organism>
<feature type="transmembrane region" description="Helical" evidence="7">
    <location>
        <begin position="467"/>
        <end position="488"/>
    </location>
</feature>
<dbReference type="EMBL" id="CABFNS010000518">
    <property type="protein sequence ID" value="VUC22146.1"/>
    <property type="molecule type" value="Genomic_DNA"/>
</dbReference>
<sequence length="502" mass="54309">MSEKSNTSTKMEAGQLDERTQESQVYLDSEFVEKPFTIWTAMGLGHSITNTAVGMIVGLGNGLPFGGPPVIFWGFLTMACVGLCIAISLGELSSAFPHSGGQYYWVGTMAPPSMRRFCSYMTGILSFASALCVTASINIVVTQQVIAMITLANPDFPNHPWIVFVGYQLANLLAAGFNFFGKSLSWVSKALLIYTPCIVFTVFVACLAGRHEKQPADAIFLEVTSVSGWPTGLAFIIGFNPSAWSFSCLDAATHLADEIPQPQKNIPKALLCTVALGFVTGLPIILSLLFSAVDLDALSSVTAPSLEIFRQVYQSDKVAIILSSLVVLSAWGATIGSQTWQSRIAWAFAKDKGFPFHSRLGSVAGKPFLAPIWAHVWSSILCAILGCLYLASDLAFNSLVAGGILFQYITYSASICCLLYVGRSNITPGPFWFPRLGLIANLVVLAWSLVSVVLFCFPYQFPVLAGSMNYVSVVIAVVVLYAVVYWFLGGRKVFTITESRLD</sequence>
<dbReference type="Proteomes" id="UP000766486">
    <property type="component" value="Unassembled WGS sequence"/>
</dbReference>
<evidence type="ECO:0000256" key="1">
    <source>
        <dbReference type="ARBA" id="ARBA00004141"/>
    </source>
</evidence>
<comment type="caution">
    <text evidence="8">The sequence shown here is derived from an EMBL/GenBank/DDBJ whole genome shotgun (WGS) entry which is preliminary data.</text>
</comment>
<proteinExistence type="predicted"/>
<feature type="transmembrane region" description="Helical" evidence="7">
    <location>
        <begin position="231"/>
        <end position="249"/>
    </location>
</feature>
<feature type="region of interest" description="Disordered" evidence="6">
    <location>
        <begin position="1"/>
        <end position="20"/>
    </location>
</feature>
<feature type="transmembrane region" description="Helical" evidence="7">
    <location>
        <begin position="442"/>
        <end position="461"/>
    </location>
</feature>
<feature type="transmembrane region" description="Helical" evidence="7">
    <location>
        <begin position="318"/>
        <end position="336"/>
    </location>
</feature>
<evidence type="ECO:0000313" key="9">
    <source>
        <dbReference type="Proteomes" id="UP000766486"/>
    </source>
</evidence>
<keyword evidence="5 7" id="KW-0472">Membrane</keyword>
<dbReference type="Pfam" id="PF13520">
    <property type="entry name" value="AA_permease_2"/>
    <property type="match status" value="1"/>
</dbReference>
<evidence type="ECO:0000256" key="7">
    <source>
        <dbReference type="SAM" id="Phobius"/>
    </source>
</evidence>
<feature type="transmembrane region" description="Helical" evidence="7">
    <location>
        <begin position="117"/>
        <end position="141"/>
    </location>
</feature>
<evidence type="ECO:0000256" key="3">
    <source>
        <dbReference type="ARBA" id="ARBA00022692"/>
    </source>
</evidence>
<reference evidence="8 9" key="1">
    <citation type="submission" date="2019-06" db="EMBL/GenBank/DDBJ databases">
        <authorList>
            <person name="Broberg M."/>
        </authorList>
    </citation>
    <scope>NUCLEOTIDE SEQUENCE [LARGE SCALE GENOMIC DNA]</scope>
</reference>
<evidence type="ECO:0000256" key="5">
    <source>
        <dbReference type="ARBA" id="ARBA00023136"/>
    </source>
</evidence>
<evidence type="ECO:0000313" key="8">
    <source>
        <dbReference type="EMBL" id="VUC22146.1"/>
    </source>
</evidence>
<evidence type="ECO:0000256" key="2">
    <source>
        <dbReference type="ARBA" id="ARBA00022448"/>
    </source>
</evidence>
<keyword evidence="4 7" id="KW-1133">Transmembrane helix</keyword>
<dbReference type="PIRSF" id="PIRSF006060">
    <property type="entry name" value="AA_transporter"/>
    <property type="match status" value="1"/>
</dbReference>
<dbReference type="PANTHER" id="PTHR45649">
    <property type="entry name" value="AMINO-ACID PERMEASE BAT1"/>
    <property type="match status" value="1"/>
</dbReference>
<feature type="transmembrane region" description="Helical" evidence="7">
    <location>
        <begin position="192"/>
        <end position="211"/>
    </location>
</feature>
<keyword evidence="9" id="KW-1185">Reference proteome</keyword>
<comment type="subcellular location">
    <subcellularLocation>
        <location evidence="1">Membrane</location>
        <topology evidence="1">Multi-pass membrane protein</topology>
    </subcellularLocation>
</comment>
<protein>
    <recommendedName>
        <fullName evidence="10">Amino acid permease/ SLC12A domain-containing protein</fullName>
    </recommendedName>
</protein>
<feature type="transmembrane region" description="Helical" evidence="7">
    <location>
        <begin position="36"/>
        <end position="59"/>
    </location>
</feature>
<feature type="transmembrane region" description="Helical" evidence="7">
    <location>
        <begin position="71"/>
        <end position="96"/>
    </location>
</feature>
<keyword evidence="2" id="KW-0813">Transport</keyword>
<evidence type="ECO:0000256" key="4">
    <source>
        <dbReference type="ARBA" id="ARBA00022989"/>
    </source>
</evidence>
<keyword evidence="3 7" id="KW-0812">Transmembrane</keyword>
<feature type="transmembrane region" description="Helical" evidence="7">
    <location>
        <begin position="368"/>
        <end position="392"/>
    </location>
</feature>
<feature type="transmembrane region" description="Helical" evidence="7">
    <location>
        <begin position="161"/>
        <end position="180"/>
    </location>
</feature>
<feature type="compositionally biased region" description="Polar residues" evidence="6">
    <location>
        <begin position="1"/>
        <end position="10"/>
    </location>
</feature>
<dbReference type="PROSITE" id="PS00218">
    <property type="entry name" value="AMINO_ACID_PERMEASE_1"/>
    <property type="match status" value="1"/>
</dbReference>
<dbReference type="InterPro" id="IPR004840">
    <property type="entry name" value="Amino_acid_permease_CS"/>
</dbReference>
<evidence type="ECO:0008006" key="10">
    <source>
        <dbReference type="Google" id="ProtNLM"/>
    </source>
</evidence>
<dbReference type="PANTHER" id="PTHR45649:SF7">
    <property type="entry name" value="CHOLINE TRANSPORT PROTEIN"/>
    <property type="match status" value="1"/>
</dbReference>
<gene>
    <name evidence="8" type="ORF">CLO192961_LOCUS76012</name>
</gene>
<feature type="transmembrane region" description="Helical" evidence="7">
    <location>
        <begin position="269"/>
        <end position="290"/>
    </location>
</feature>